<evidence type="ECO:0000256" key="9">
    <source>
        <dbReference type="ARBA" id="ARBA00023139"/>
    </source>
</evidence>
<comment type="function">
    <text evidence="13">Plays a critical role in the incorporation of lipoproteins in the outer membrane after they are released by the LolA protein.</text>
</comment>
<dbReference type="Pfam" id="PF03550">
    <property type="entry name" value="LolB"/>
    <property type="match status" value="1"/>
</dbReference>
<dbReference type="PROSITE" id="PS51257">
    <property type="entry name" value="PROKAR_LIPOPROTEIN"/>
    <property type="match status" value="1"/>
</dbReference>
<keyword evidence="6 13" id="KW-0732">Signal</keyword>
<dbReference type="Proteomes" id="UP001157353">
    <property type="component" value="Unassembled WGS sequence"/>
</dbReference>
<feature type="signal peptide" evidence="14">
    <location>
        <begin position="1"/>
        <end position="20"/>
    </location>
</feature>
<evidence type="ECO:0000256" key="6">
    <source>
        <dbReference type="ARBA" id="ARBA00022729"/>
    </source>
</evidence>
<feature type="chain" id="PRO_5045945684" description="Outer-membrane lipoprotein LolB" evidence="14">
    <location>
        <begin position="21"/>
        <end position="204"/>
    </location>
</feature>
<organism evidence="15 16">
    <name type="scientific">Psychromonas marina</name>
    <dbReference type="NCBI Taxonomy" id="88364"/>
    <lineage>
        <taxon>Bacteria</taxon>
        <taxon>Pseudomonadati</taxon>
        <taxon>Pseudomonadota</taxon>
        <taxon>Gammaproteobacteria</taxon>
        <taxon>Alteromonadales</taxon>
        <taxon>Psychromonadaceae</taxon>
        <taxon>Psychromonas</taxon>
    </lineage>
</organism>
<evidence type="ECO:0000256" key="3">
    <source>
        <dbReference type="ARBA" id="ARBA00011245"/>
    </source>
</evidence>
<dbReference type="NCBIfam" id="TIGR00548">
    <property type="entry name" value="lolB"/>
    <property type="match status" value="1"/>
</dbReference>
<dbReference type="SUPFAM" id="SSF89392">
    <property type="entry name" value="Prokaryotic lipoproteins and lipoprotein localization factors"/>
    <property type="match status" value="1"/>
</dbReference>
<accession>A0ABQ6E1B9</accession>
<evidence type="ECO:0000256" key="11">
    <source>
        <dbReference type="ARBA" id="ARBA00023237"/>
    </source>
</evidence>
<evidence type="ECO:0000256" key="5">
    <source>
        <dbReference type="ARBA" id="ARBA00022448"/>
    </source>
</evidence>
<keyword evidence="8 13" id="KW-0472">Membrane</keyword>
<evidence type="ECO:0000256" key="12">
    <source>
        <dbReference type="ARBA" id="ARBA00023288"/>
    </source>
</evidence>
<evidence type="ECO:0000256" key="13">
    <source>
        <dbReference type="HAMAP-Rule" id="MF_00233"/>
    </source>
</evidence>
<comment type="caution">
    <text evidence="15">The sequence shown here is derived from an EMBL/GenBank/DDBJ whole genome shotgun (WGS) entry which is preliminary data.</text>
</comment>
<comment type="subcellular location">
    <subcellularLocation>
        <location evidence="1 13">Cell outer membrane</location>
        <topology evidence="1 13">Lipid-anchor</topology>
    </subcellularLocation>
</comment>
<proteinExistence type="inferred from homology"/>
<keyword evidence="12 13" id="KW-0449">Lipoprotein</keyword>
<dbReference type="InterPro" id="IPR004565">
    <property type="entry name" value="OM_lipoprot_LolB"/>
</dbReference>
<name>A0ABQ6E1B9_9GAMM</name>
<evidence type="ECO:0000256" key="14">
    <source>
        <dbReference type="SAM" id="SignalP"/>
    </source>
</evidence>
<dbReference type="InterPro" id="IPR029046">
    <property type="entry name" value="LolA/LolB/LppX"/>
</dbReference>
<protein>
    <recommendedName>
        <fullName evidence="4 13">Outer-membrane lipoprotein LolB</fullName>
    </recommendedName>
</protein>
<evidence type="ECO:0000313" key="15">
    <source>
        <dbReference type="EMBL" id="GLS91127.1"/>
    </source>
</evidence>
<sequence>MKYRFYYLLLPLLFSGCAQLPKTEVQQNSSWATQQAQLEQLTDWSFSGKLAIITPEERNSVNIHWQQTAQQFHIRLTTFLGMSVLEIQKNALQTVVIDADGKHYVSDNSEQLIKDLSGMELPINQLQQWIKGNPSDASYQLNENHQVSHLLGNDQTGGIWVIDYSDYRSLNNTNLPHRLQLTRDNLRLKFAISKWEITAPTQTN</sequence>
<dbReference type="CDD" id="cd16326">
    <property type="entry name" value="LolB"/>
    <property type="match status" value="1"/>
</dbReference>
<gene>
    <name evidence="13 15" type="primary">lolB</name>
    <name evidence="15" type="ORF">GCM10007916_21960</name>
</gene>
<reference evidence="16" key="1">
    <citation type="journal article" date="2019" name="Int. J. Syst. Evol. Microbiol.">
        <title>The Global Catalogue of Microorganisms (GCM) 10K type strain sequencing project: providing services to taxonomists for standard genome sequencing and annotation.</title>
        <authorList>
            <consortium name="The Broad Institute Genomics Platform"/>
            <consortium name="The Broad Institute Genome Sequencing Center for Infectious Disease"/>
            <person name="Wu L."/>
            <person name="Ma J."/>
        </authorList>
    </citation>
    <scope>NUCLEOTIDE SEQUENCE [LARGE SCALE GENOMIC DNA]</scope>
    <source>
        <strain evidence="16">NBRC 103166</strain>
    </source>
</reference>
<dbReference type="Gene3D" id="2.50.20.10">
    <property type="entry name" value="Lipoprotein localisation LolA/LolB/LppX"/>
    <property type="match status" value="1"/>
</dbReference>
<evidence type="ECO:0000256" key="7">
    <source>
        <dbReference type="ARBA" id="ARBA00022927"/>
    </source>
</evidence>
<evidence type="ECO:0000256" key="4">
    <source>
        <dbReference type="ARBA" id="ARBA00016202"/>
    </source>
</evidence>
<dbReference type="RefSeq" id="WP_284204252.1">
    <property type="nucleotide sequence ID" value="NZ_BSPQ01000010.1"/>
</dbReference>
<evidence type="ECO:0000256" key="10">
    <source>
        <dbReference type="ARBA" id="ARBA00023186"/>
    </source>
</evidence>
<comment type="similarity">
    <text evidence="2 13">Belongs to the LolB family.</text>
</comment>
<dbReference type="EMBL" id="BSPQ01000010">
    <property type="protein sequence ID" value="GLS91127.1"/>
    <property type="molecule type" value="Genomic_DNA"/>
</dbReference>
<keyword evidence="10 13" id="KW-0143">Chaperone</keyword>
<evidence type="ECO:0000256" key="8">
    <source>
        <dbReference type="ARBA" id="ARBA00023136"/>
    </source>
</evidence>
<dbReference type="HAMAP" id="MF_00233">
    <property type="entry name" value="LolB"/>
    <property type="match status" value="1"/>
</dbReference>
<keyword evidence="16" id="KW-1185">Reference proteome</keyword>
<keyword evidence="5 13" id="KW-0813">Transport</keyword>
<evidence type="ECO:0000313" key="16">
    <source>
        <dbReference type="Proteomes" id="UP001157353"/>
    </source>
</evidence>
<comment type="subunit">
    <text evidence="3 13">Monomer.</text>
</comment>
<keyword evidence="11 13" id="KW-0998">Cell outer membrane</keyword>
<evidence type="ECO:0000256" key="2">
    <source>
        <dbReference type="ARBA" id="ARBA00009696"/>
    </source>
</evidence>
<evidence type="ECO:0000256" key="1">
    <source>
        <dbReference type="ARBA" id="ARBA00004459"/>
    </source>
</evidence>
<keyword evidence="9 13" id="KW-0564">Palmitate</keyword>
<keyword evidence="7 13" id="KW-0653">Protein transport</keyword>